<proteinExistence type="inferred from homology"/>
<dbReference type="GO" id="GO:0016020">
    <property type="term" value="C:membrane"/>
    <property type="evidence" value="ECO:0007669"/>
    <property type="project" value="UniProtKB-SubCell"/>
</dbReference>
<dbReference type="Proteomes" id="UP000598174">
    <property type="component" value="Unassembled WGS sequence"/>
</dbReference>
<feature type="transmembrane region" description="Helical" evidence="7">
    <location>
        <begin position="179"/>
        <end position="198"/>
    </location>
</feature>
<keyword evidence="10" id="KW-1185">Reference proteome</keyword>
<comment type="similarity">
    <text evidence="2">Belongs to the EamA transporter family.</text>
</comment>
<feature type="region of interest" description="Disordered" evidence="6">
    <location>
        <begin position="288"/>
        <end position="329"/>
    </location>
</feature>
<feature type="transmembrane region" description="Helical" evidence="7">
    <location>
        <begin position="66"/>
        <end position="85"/>
    </location>
</feature>
<dbReference type="InterPro" id="IPR037185">
    <property type="entry name" value="EmrE-like"/>
</dbReference>
<dbReference type="Pfam" id="PF00892">
    <property type="entry name" value="EamA"/>
    <property type="match status" value="2"/>
</dbReference>
<dbReference type="InterPro" id="IPR050638">
    <property type="entry name" value="AA-Vitamin_Transporters"/>
</dbReference>
<feature type="domain" description="EamA" evidence="8">
    <location>
        <begin position="147"/>
        <end position="284"/>
    </location>
</feature>
<dbReference type="InterPro" id="IPR000620">
    <property type="entry name" value="EamA_dom"/>
</dbReference>
<keyword evidence="5 7" id="KW-0472">Membrane</keyword>
<evidence type="ECO:0000256" key="3">
    <source>
        <dbReference type="ARBA" id="ARBA00022692"/>
    </source>
</evidence>
<reference evidence="9" key="1">
    <citation type="submission" date="2021-01" db="EMBL/GenBank/DDBJ databases">
        <title>Whole genome shotgun sequence of Actinoplanes ferrugineus NBRC 15555.</title>
        <authorList>
            <person name="Komaki H."/>
            <person name="Tamura T."/>
        </authorList>
    </citation>
    <scope>NUCLEOTIDE SEQUENCE</scope>
    <source>
        <strain evidence="9">NBRC 15555</strain>
    </source>
</reference>
<evidence type="ECO:0000313" key="10">
    <source>
        <dbReference type="Proteomes" id="UP000598174"/>
    </source>
</evidence>
<evidence type="ECO:0000256" key="4">
    <source>
        <dbReference type="ARBA" id="ARBA00022989"/>
    </source>
</evidence>
<evidence type="ECO:0000259" key="8">
    <source>
        <dbReference type="Pfam" id="PF00892"/>
    </source>
</evidence>
<comment type="caution">
    <text evidence="9">The sequence shown here is derived from an EMBL/GenBank/DDBJ whole genome shotgun (WGS) entry which is preliminary data.</text>
</comment>
<dbReference type="SUPFAM" id="SSF103481">
    <property type="entry name" value="Multidrug resistance efflux transporter EmrE"/>
    <property type="match status" value="2"/>
</dbReference>
<feature type="transmembrane region" description="Helical" evidence="7">
    <location>
        <begin position="147"/>
        <end position="167"/>
    </location>
</feature>
<accession>A0A919MBG9</accession>
<feature type="transmembrane region" description="Helical" evidence="7">
    <location>
        <begin position="267"/>
        <end position="284"/>
    </location>
</feature>
<evidence type="ECO:0000256" key="6">
    <source>
        <dbReference type="SAM" id="MobiDB-lite"/>
    </source>
</evidence>
<evidence type="ECO:0000256" key="2">
    <source>
        <dbReference type="ARBA" id="ARBA00007362"/>
    </source>
</evidence>
<comment type="subcellular location">
    <subcellularLocation>
        <location evidence="1">Membrane</location>
        <topology evidence="1">Multi-pass membrane protein</topology>
    </subcellularLocation>
</comment>
<dbReference type="RefSeq" id="WP_203820097.1">
    <property type="nucleotide sequence ID" value="NZ_BAAABP010000002.1"/>
</dbReference>
<gene>
    <name evidence="9" type="ORF">Afe05nite_54910</name>
</gene>
<dbReference type="PANTHER" id="PTHR32322:SF2">
    <property type="entry name" value="EAMA DOMAIN-CONTAINING PROTEIN"/>
    <property type="match status" value="1"/>
</dbReference>
<feature type="transmembrane region" description="Helical" evidence="7">
    <location>
        <begin position="36"/>
        <end position="54"/>
    </location>
</feature>
<evidence type="ECO:0000256" key="5">
    <source>
        <dbReference type="ARBA" id="ARBA00023136"/>
    </source>
</evidence>
<feature type="transmembrane region" description="Helical" evidence="7">
    <location>
        <begin position="210"/>
        <end position="230"/>
    </location>
</feature>
<protein>
    <submittedName>
        <fullName evidence="9">ABC transporter permease</fullName>
    </submittedName>
</protein>
<evidence type="ECO:0000313" key="9">
    <source>
        <dbReference type="EMBL" id="GIE13651.1"/>
    </source>
</evidence>
<keyword evidence="4 7" id="KW-1133">Transmembrane helix</keyword>
<feature type="domain" description="EamA" evidence="8">
    <location>
        <begin position="5"/>
        <end position="133"/>
    </location>
</feature>
<keyword evidence="3 7" id="KW-0812">Transmembrane</keyword>
<feature type="transmembrane region" description="Helical" evidence="7">
    <location>
        <begin position="242"/>
        <end position="261"/>
    </location>
</feature>
<evidence type="ECO:0000256" key="1">
    <source>
        <dbReference type="ARBA" id="ARBA00004141"/>
    </source>
</evidence>
<feature type="transmembrane region" description="Helical" evidence="7">
    <location>
        <begin position="119"/>
        <end position="135"/>
    </location>
</feature>
<sequence length="329" mass="33102">MRHGGESALLLSAAVFGVSATLSVYALRTVRPADLLAVEISGAAAILLVTAVARRRLHGRGAWRQMLVGILVPGLAFLFGDLGLARTSASSGSLLLAAEPLLSVLLAMVVLGERLSRRAVGALALGLAGGALVALEPGAPTGGGTTLGNVLVLLAVVASALFLIATRRFNDAGDALNESAWQTVGGALSVTPFVAAAWSTGGTRLDTAGTAGWIACVAVVLCGAVGGVLFNRGIARVPAVRAGLLGNLTPVVGTLTAVAFLGDRPSFRQIAGGAAILAGLALLLHRPTPAEASGPTEPGPERPVQERETSARDVRSRRLASDGEPGSAV</sequence>
<feature type="compositionally biased region" description="Basic and acidic residues" evidence="6">
    <location>
        <begin position="299"/>
        <end position="321"/>
    </location>
</feature>
<evidence type="ECO:0000256" key="7">
    <source>
        <dbReference type="SAM" id="Phobius"/>
    </source>
</evidence>
<feature type="transmembrane region" description="Helical" evidence="7">
    <location>
        <begin position="91"/>
        <end position="112"/>
    </location>
</feature>
<name>A0A919MBG9_9ACTN</name>
<dbReference type="PANTHER" id="PTHR32322">
    <property type="entry name" value="INNER MEMBRANE TRANSPORTER"/>
    <property type="match status" value="1"/>
</dbReference>
<dbReference type="EMBL" id="BOMM01000050">
    <property type="protein sequence ID" value="GIE13651.1"/>
    <property type="molecule type" value="Genomic_DNA"/>
</dbReference>
<dbReference type="AlphaFoldDB" id="A0A919MBG9"/>
<organism evidence="9 10">
    <name type="scientific">Paractinoplanes ferrugineus</name>
    <dbReference type="NCBI Taxonomy" id="113564"/>
    <lineage>
        <taxon>Bacteria</taxon>
        <taxon>Bacillati</taxon>
        <taxon>Actinomycetota</taxon>
        <taxon>Actinomycetes</taxon>
        <taxon>Micromonosporales</taxon>
        <taxon>Micromonosporaceae</taxon>
        <taxon>Paractinoplanes</taxon>
    </lineage>
</organism>